<evidence type="ECO:0000313" key="19">
    <source>
        <dbReference type="EMBL" id="AGQ16462.1"/>
    </source>
</evidence>
<comment type="cofactor">
    <cofactor evidence="1 17">
        <name>FAD</name>
        <dbReference type="ChEBI" id="CHEBI:57692"/>
    </cofactor>
</comment>
<keyword evidence="11 17" id="KW-0274">FAD</keyword>
<evidence type="ECO:0000256" key="10">
    <source>
        <dbReference type="ARBA" id="ARBA00022824"/>
    </source>
</evidence>
<dbReference type="InterPro" id="IPR016166">
    <property type="entry name" value="FAD-bd_PCMH"/>
</dbReference>
<dbReference type="InterPro" id="IPR006094">
    <property type="entry name" value="Oxid_FAD_bind_N"/>
</dbReference>
<comment type="pathway">
    <text evidence="3 17">Cofactor biosynthesis; L-ascorbate biosynthesis via UDP-alpha-D-glucuronate pathway; L-ascorbate from UDP-alpha-D-glucuronate: step 4/4.</text>
</comment>
<evidence type="ECO:0000259" key="18">
    <source>
        <dbReference type="PROSITE" id="PS51387"/>
    </source>
</evidence>
<dbReference type="PROSITE" id="PS00862">
    <property type="entry name" value="OX2_COVAL_FAD"/>
    <property type="match status" value="1"/>
</dbReference>
<accession>S5DJU6</accession>
<comment type="similarity">
    <text evidence="4 17">Belongs to the oxygen-dependent FAD-linked oxidoreductase family.</text>
</comment>
<organism evidence="19">
    <name type="scientific">Fluvitrygon signifer</name>
    <name type="common">White-rimmed stingray</name>
    <name type="synonym">Himantura signifer</name>
    <dbReference type="NCBI Taxonomy" id="3030690"/>
    <lineage>
        <taxon>Eukaryota</taxon>
        <taxon>Metazoa</taxon>
        <taxon>Chordata</taxon>
        <taxon>Craniata</taxon>
        <taxon>Vertebrata</taxon>
        <taxon>Chondrichthyes</taxon>
        <taxon>Elasmobranchii</taxon>
        <taxon>Batoidea</taxon>
        <taxon>Myliobatiformes</taxon>
        <taxon>Dasyatidae</taxon>
        <taxon>Fluvitrygon</taxon>
    </lineage>
</organism>
<dbReference type="PROSITE" id="PS51387">
    <property type="entry name" value="FAD_PCMH"/>
    <property type="match status" value="1"/>
</dbReference>
<evidence type="ECO:0000256" key="17">
    <source>
        <dbReference type="RuleBase" id="RU367158"/>
    </source>
</evidence>
<dbReference type="GO" id="GO:0005789">
    <property type="term" value="C:endoplasmic reticulum membrane"/>
    <property type="evidence" value="ECO:0007669"/>
    <property type="project" value="UniProtKB-SubCell"/>
</dbReference>
<keyword evidence="9" id="KW-0812">Transmembrane</keyword>
<dbReference type="SUPFAM" id="SSF56176">
    <property type="entry name" value="FAD-binding/transporter-associated domain-like"/>
    <property type="match status" value="1"/>
</dbReference>
<dbReference type="GO" id="GO:0050105">
    <property type="term" value="F:L-gulonolactone oxidase activity"/>
    <property type="evidence" value="ECO:0007669"/>
    <property type="project" value="UniProtKB-EC"/>
</dbReference>
<evidence type="ECO:0000256" key="14">
    <source>
        <dbReference type="ARBA" id="ARBA00023002"/>
    </source>
</evidence>
<dbReference type="InterPro" id="IPR016169">
    <property type="entry name" value="FAD-bd_PCMH_sub2"/>
</dbReference>
<comment type="catalytic activity">
    <reaction evidence="16 17">
        <text>L-gulono-1,4-lactone + O2 = L-ascorbate + H2O2 + H(+)</text>
        <dbReference type="Rhea" id="RHEA:32363"/>
        <dbReference type="ChEBI" id="CHEBI:15378"/>
        <dbReference type="ChEBI" id="CHEBI:15379"/>
        <dbReference type="ChEBI" id="CHEBI:16240"/>
        <dbReference type="ChEBI" id="CHEBI:17587"/>
        <dbReference type="ChEBI" id="CHEBI:38290"/>
        <dbReference type="EC" id="1.1.3.8"/>
    </reaction>
</comment>
<dbReference type="InterPro" id="IPR036318">
    <property type="entry name" value="FAD-bd_PCMH-like_sf"/>
</dbReference>
<dbReference type="EMBL" id="KC465465">
    <property type="protein sequence ID" value="AGQ16462.1"/>
    <property type="molecule type" value="mRNA"/>
</dbReference>
<keyword evidence="12 17" id="KW-0492">Microsome</keyword>
<evidence type="ECO:0000256" key="12">
    <source>
        <dbReference type="ARBA" id="ARBA00022848"/>
    </source>
</evidence>
<dbReference type="InterPro" id="IPR016171">
    <property type="entry name" value="Vanillyl_alc_oxidase_C-sub2"/>
</dbReference>
<dbReference type="Pfam" id="PF01565">
    <property type="entry name" value="FAD_binding_4"/>
    <property type="match status" value="1"/>
</dbReference>
<keyword evidence="13" id="KW-1133">Transmembrane helix</keyword>
<dbReference type="Gene3D" id="1.10.45.10">
    <property type="entry name" value="Vanillyl-alcohol Oxidase, Chain A, domain 4"/>
    <property type="match status" value="1"/>
</dbReference>
<protein>
    <recommendedName>
        <fullName evidence="6 17">L-gulonolactone oxidase</fullName>
        <shortName evidence="17">LGO</shortName>
        <ecNumber evidence="5 17">1.1.3.8</ecNumber>
    </recommendedName>
</protein>
<dbReference type="GO" id="GO:0019853">
    <property type="term" value="P:L-ascorbic acid biosynthetic process"/>
    <property type="evidence" value="ECO:0007669"/>
    <property type="project" value="UniProtKB-KW"/>
</dbReference>
<dbReference type="InterPro" id="IPR007173">
    <property type="entry name" value="ALO_C"/>
</dbReference>
<dbReference type="InterPro" id="IPR010031">
    <property type="entry name" value="FAD_lactone_oxidase-like"/>
</dbReference>
<feature type="domain" description="FAD-binding PCMH-type" evidence="18">
    <location>
        <begin position="17"/>
        <end position="187"/>
    </location>
</feature>
<evidence type="ECO:0000256" key="5">
    <source>
        <dbReference type="ARBA" id="ARBA00013121"/>
    </source>
</evidence>
<dbReference type="InterPro" id="IPR030654">
    <property type="entry name" value="Sugar_lactone_oxidase"/>
</dbReference>
<comment type="subcellular location">
    <subcellularLocation>
        <location evidence="17">Microsome membrane</location>
        <topology evidence="17">Single-pass membrane protein</topology>
    </subcellularLocation>
    <subcellularLocation>
        <location evidence="17">Endoplasmic reticulum membrane</location>
        <topology evidence="17">Single-pass membrane protein</topology>
    </subcellularLocation>
</comment>
<keyword evidence="8 17" id="KW-0060">Ascorbate biosynthesis</keyword>
<dbReference type="Gene3D" id="3.30.70.2520">
    <property type="match status" value="1"/>
</dbReference>
<evidence type="ECO:0000256" key="2">
    <source>
        <dbReference type="ARBA" id="ARBA00003303"/>
    </source>
</evidence>
<evidence type="ECO:0000256" key="1">
    <source>
        <dbReference type="ARBA" id="ARBA00001974"/>
    </source>
</evidence>
<evidence type="ECO:0000256" key="15">
    <source>
        <dbReference type="ARBA" id="ARBA00023136"/>
    </source>
</evidence>
<dbReference type="Gene3D" id="3.30.43.10">
    <property type="entry name" value="Uridine Diphospho-n-acetylenolpyruvylglucosamine Reductase, domain 2"/>
    <property type="match status" value="1"/>
</dbReference>
<dbReference type="InterPro" id="IPR016167">
    <property type="entry name" value="FAD-bd_PCMH_sub1"/>
</dbReference>
<evidence type="ECO:0000256" key="13">
    <source>
        <dbReference type="ARBA" id="ARBA00022989"/>
    </source>
</evidence>
<dbReference type="PANTHER" id="PTHR43762">
    <property type="entry name" value="L-GULONOLACTONE OXIDASE"/>
    <property type="match status" value="1"/>
</dbReference>
<dbReference type="AlphaFoldDB" id="S5DJU6"/>
<dbReference type="GO" id="GO:0003885">
    <property type="term" value="F:D-arabinono-1,4-lactone oxidase activity"/>
    <property type="evidence" value="ECO:0007669"/>
    <property type="project" value="UniProtKB-UniRule"/>
</dbReference>
<dbReference type="InterPro" id="IPR006093">
    <property type="entry name" value="Oxy_OxRdtase_FAD_BS"/>
</dbReference>
<evidence type="ECO:0000256" key="7">
    <source>
        <dbReference type="ARBA" id="ARBA00022630"/>
    </source>
</evidence>
<evidence type="ECO:0000256" key="3">
    <source>
        <dbReference type="ARBA" id="ARBA00004764"/>
    </source>
</evidence>
<dbReference type="UniPathway" id="UPA00991">
    <property type="reaction ID" value="UER00939"/>
</dbReference>
<dbReference type="Pfam" id="PF04030">
    <property type="entry name" value="ALO"/>
    <property type="match status" value="1"/>
</dbReference>
<keyword evidence="15" id="KW-0472">Membrane</keyword>
<keyword evidence="7 17" id="KW-0285">Flavoprotein</keyword>
<evidence type="ECO:0000256" key="6">
    <source>
        <dbReference type="ARBA" id="ARBA00017520"/>
    </source>
</evidence>
<keyword evidence="14 17" id="KW-0560">Oxidoreductase</keyword>
<evidence type="ECO:0000256" key="4">
    <source>
        <dbReference type="ARBA" id="ARBA00005466"/>
    </source>
</evidence>
<dbReference type="EC" id="1.1.3.8" evidence="5 17"/>
<evidence type="ECO:0000256" key="9">
    <source>
        <dbReference type="ARBA" id="ARBA00022692"/>
    </source>
</evidence>
<comment type="function">
    <text evidence="2 17">Oxidizes L-gulono-1,4-lactone to hydrogen peroxide and L-xylo-hexulonolactone which spontaneously isomerizes to L-ascorbate.</text>
</comment>
<keyword evidence="10 17" id="KW-0256">Endoplasmic reticulum</keyword>
<evidence type="ECO:0000256" key="16">
    <source>
        <dbReference type="ARBA" id="ARBA00048083"/>
    </source>
</evidence>
<evidence type="ECO:0000256" key="11">
    <source>
        <dbReference type="ARBA" id="ARBA00022827"/>
    </source>
</evidence>
<dbReference type="PIRSF" id="PIRSF000136">
    <property type="entry name" value="LGO_GLO"/>
    <property type="match status" value="1"/>
</dbReference>
<dbReference type="PANTHER" id="PTHR43762:SF8">
    <property type="entry name" value="L-GULONOLACTONE OXIDASE"/>
    <property type="match status" value="1"/>
</dbReference>
<dbReference type="NCBIfam" id="TIGR01678">
    <property type="entry name" value="FAD_lactone_ox"/>
    <property type="match status" value="1"/>
</dbReference>
<dbReference type="Gene3D" id="3.30.465.10">
    <property type="match status" value="1"/>
</dbReference>
<proteinExistence type="evidence at transcript level"/>
<sequence length="440" mass="50775">MVQGIEGYKFWNWAETYACQPELYFEPSSVEEVRQILELAKKRSKRVKIVGCGHSPSDIVCTDGYLIRLNHLNKMQKVDKEKLQVTVEAGMKLTDLNEELASIGLALSNIGAVSDVSVAGVIGTGTHNTGIKHGILATQVVSLTLMTAAGEVLECSESVNREIFQAARVHLGALGVVLTVTIQCASAFHVEVQQFPQTLTEVLNDLDNHLQRSEYFRFLWFPHTDKTAVFYGDHTDKPIKTTSNWLKDYAIGYYLLELLLWISTFFPRMLPWINRFFYWLVYSAKVTQVKRSDKAFNFECLFKQHVSDWAVPIEKTGALLRQLKEWLDRNPKVRAHFPVEIRFARADEIFLSPCYKQDSCFINIIMYRPYGKEVPRKRYWAKYEEIMRKNGGRPHWAKANSCVHKDFEEMYPAFQNFCSIREKLDPSGMFLNNFLEKAFF</sequence>
<name>S5DJU6_FLUSI</name>
<evidence type="ECO:0000256" key="8">
    <source>
        <dbReference type="ARBA" id="ARBA00022644"/>
    </source>
</evidence>
<reference evidence="19" key="1">
    <citation type="journal article" date="2013" name="PLoS ONE">
        <title>Ascorbic Acid Biosynthesis and Brackish Water Acclimation in the Euryhaline Freshwater White-Rimmed Stingray, Himantura signifer.</title>
        <authorList>
            <person name="Wong S.Z."/>
            <person name="Ching B."/>
            <person name="Chng Y.R."/>
            <person name="Wong W.P."/>
            <person name="Chew S.F."/>
            <person name="Ip Y.K."/>
        </authorList>
    </citation>
    <scope>NUCLEOTIDE SEQUENCE</scope>
</reference>
<dbReference type="GO" id="GO:0071949">
    <property type="term" value="F:FAD binding"/>
    <property type="evidence" value="ECO:0007669"/>
    <property type="project" value="UniProtKB-UniRule"/>
</dbReference>